<evidence type="ECO:0000313" key="6">
    <source>
        <dbReference type="EMBL" id="GGI74622.1"/>
    </source>
</evidence>
<dbReference type="InterPro" id="IPR036683">
    <property type="entry name" value="CO_DH_flav_C_dom_sf"/>
</dbReference>
<dbReference type="SMART" id="SM01092">
    <property type="entry name" value="CO_deh_flav_C"/>
    <property type="match status" value="1"/>
</dbReference>
<dbReference type="EMBL" id="BMNM01000003">
    <property type="protein sequence ID" value="GGI74622.1"/>
    <property type="molecule type" value="Genomic_DNA"/>
</dbReference>
<dbReference type="EMBL" id="AP026830">
    <property type="protein sequence ID" value="BDR92309.1"/>
    <property type="molecule type" value="Genomic_DNA"/>
</dbReference>
<dbReference type="InterPro" id="IPR016166">
    <property type="entry name" value="FAD-bd_PCMH"/>
</dbReference>
<dbReference type="InterPro" id="IPR051312">
    <property type="entry name" value="Diverse_Substr_Oxidored"/>
</dbReference>
<dbReference type="SUPFAM" id="SSF55447">
    <property type="entry name" value="CO dehydrogenase flavoprotein C-terminal domain-like"/>
    <property type="match status" value="1"/>
</dbReference>
<evidence type="ECO:0000313" key="7">
    <source>
        <dbReference type="Proteomes" id="UP000657075"/>
    </source>
</evidence>
<dbReference type="GO" id="GO:0016491">
    <property type="term" value="F:oxidoreductase activity"/>
    <property type="evidence" value="ECO:0007669"/>
    <property type="project" value="UniProtKB-KW"/>
</dbReference>
<dbReference type="InterPro" id="IPR016169">
    <property type="entry name" value="FAD-bd_PCMH_sub2"/>
</dbReference>
<dbReference type="InterPro" id="IPR005107">
    <property type="entry name" value="CO_DH_flav_C"/>
</dbReference>
<evidence type="ECO:0000259" key="4">
    <source>
        <dbReference type="PROSITE" id="PS51387"/>
    </source>
</evidence>
<reference evidence="6" key="2">
    <citation type="submission" date="2020-09" db="EMBL/GenBank/DDBJ databases">
        <authorList>
            <person name="Sun Q."/>
            <person name="Ohkuma M."/>
        </authorList>
    </citation>
    <scope>NUCLEOTIDE SEQUENCE</scope>
    <source>
        <strain evidence="6">JCM 11219</strain>
    </source>
</reference>
<reference evidence="5" key="4">
    <citation type="journal article" date="2023" name="Microbiol. Resour. Announc.">
        <title>Complete Genome Sequence of Vulcanisaeta souniana Strain IC-059, a Hyperthermophilic Archaeon Isolated from Hot Spring Water in Japan.</title>
        <authorList>
            <person name="Kato S."/>
            <person name="Itoh T."/>
            <person name="Wu L."/>
            <person name="Ma J."/>
            <person name="Ohkuma M."/>
        </authorList>
    </citation>
    <scope>NUCLEOTIDE SEQUENCE</scope>
    <source>
        <strain evidence="5">JCM 11219</strain>
    </source>
</reference>
<reference evidence="8" key="3">
    <citation type="submission" date="2022-09" db="EMBL/GenBank/DDBJ databases">
        <title>Complete genome sequence of Vulcanisaeta souniana.</title>
        <authorList>
            <person name="Kato S."/>
            <person name="Itoh T."/>
            <person name="Ohkuma M."/>
        </authorList>
    </citation>
    <scope>NUCLEOTIDE SEQUENCE [LARGE SCALE GENOMIC DNA]</scope>
    <source>
        <strain evidence="8">JCM 11219</strain>
    </source>
</reference>
<dbReference type="Pfam" id="PF03450">
    <property type="entry name" value="CO_deh_flav_C"/>
    <property type="match status" value="1"/>
</dbReference>
<dbReference type="Gene3D" id="3.30.390.50">
    <property type="entry name" value="CO dehydrogenase flavoprotein, C-terminal domain"/>
    <property type="match status" value="1"/>
</dbReference>
<keyword evidence="2" id="KW-0274">FAD</keyword>
<keyword evidence="8" id="KW-1185">Reference proteome</keyword>
<dbReference type="InterPro" id="IPR002346">
    <property type="entry name" value="Mopterin_DH_FAD-bd"/>
</dbReference>
<dbReference type="Gene3D" id="3.30.465.10">
    <property type="match status" value="1"/>
</dbReference>
<dbReference type="Pfam" id="PF00941">
    <property type="entry name" value="FAD_binding_5"/>
    <property type="match status" value="1"/>
</dbReference>
<keyword evidence="1" id="KW-0285">Flavoprotein</keyword>
<dbReference type="InterPro" id="IPR036318">
    <property type="entry name" value="FAD-bd_PCMH-like_sf"/>
</dbReference>
<evidence type="ECO:0000313" key="8">
    <source>
        <dbReference type="Proteomes" id="UP001060771"/>
    </source>
</evidence>
<dbReference type="AlphaFoldDB" id="A0A830EGK1"/>
<dbReference type="PROSITE" id="PS51387">
    <property type="entry name" value="FAD_PCMH"/>
    <property type="match status" value="1"/>
</dbReference>
<dbReference type="GO" id="GO:0071949">
    <property type="term" value="F:FAD binding"/>
    <property type="evidence" value="ECO:0007669"/>
    <property type="project" value="InterPro"/>
</dbReference>
<evidence type="ECO:0000256" key="2">
    <source>
        <dbReference type="ARBA" id="ARBA00022827"/>
    </source>
</evidence>
<dbReference type="PANTHER" id="PTHR42659">
    <property type="entry name" value="XANTHINE DEHYDROGENASE SUBUNIT C-RELATED"/>
    <property type="match status" value="1"/>
</dbReference>
<proteinExistence type="predicted"/>
<feature type="domain" description="FAD-binding PCMH-type" evidence="4">
    <location>
        <begin position="3"/>
        <end position="178"/>
    </location>
</feature>
<dbReference type="InterPro" id="IPR053586">
    <property type="entry name" value="Glyceraldehyde_DH_medium"/>
</dbReference>
<dbReference type="PANTHER" id="PTHR42659:SF2">
    <property type="entry name" value="XANTHINE DEHYDROGENASE SUBUNIT C-RELATED"/>
    <property type="match status" value="1"/>
</dbReference>
<dbReference type="Gene3D" id="3.30.43.10">
    <property type="entry name" value="Uridine Diphospho-n-acetylenolpyruvylglucosamine Reductase, domain 2"/>
    <property type="match status" value="1"/>
</dbReference>
<protein>
    <submittedName>
        <fullName evidence="6">Carbon monoxide dehydrogenase</fullName>
    </submittedName>
</protein>
<evidence type="ECO:0000256" key="1">
    <source>
        <dbReference type="ARBA" id="ARBA00022630"/>
    </source>
</evidence>
<dbReference type="Proteomes" id="UP001060771">
    <property type="component" value="Chromosome"/>
</dbReference>
<dbReference type="Proteomes" id="UP000657075">
    <property type="component" value="Unassembled WGS sequence"/>
</dbReference>
<name>A0A830EGK1_9CREN</name>
<accession>A0A830EGK1</accession>
<sequence>MHVYPPKFGYIRVASLDEAVKVLEVDENAKVLAGGQSLMPMLKLRLVRPSYLVDINRVPNLSYINIENDKIRIGPLIRHHQVEVNRDLWKIYPALPETAVQIGDPQIRNLGTVAGSLAHADPAADWPATLIALRASVKVLGPSGIREVPVDDFITGPFTTTLGKGEIISEVVIPRFGGNIRSSYVKLERKAGDFAVVGVAVMLRLDPNGSVEDASIGITAAGPRPFRASEAEKALIGRKLTDDVIEDAAERAMKESSPVGDIRGSAEYKKTMVKVITKKAIRNALSR</sequence>
<evidence type="ECO:0000313" key="5">
    <source>
        <dbReference type="EMBL" id="BDR92309.1"/>
    </source>
</evidence>
<reference evidence="6" key="1">
    <citation type="journal article" date="2014" name="Int. J. Syst. Evol. Microbiol.">
        <title>Complete genome sequence of Corynebacterium casei LMG S-19264T (=DSM 44701T), isolated from a smear-ripened cheese.</title>
        <authorList>
            <consortium name="US DOE Joint Genome Institute (JGI-PGF)"/>
            <person name="Walter F."/>
            <person name="Albersmeier A."/>
            <person name="Kalinowski J."/>
            <person name="Ruckert C."/>
        </authorList>
    </citation>
    <scope>NUCLEOTIDE SEQUENCE</scope>
    <source>
        <strain evidence="6">JCM 11219</strain>
    </source>
</reference>
<dbReference type="InterPro" id="IPR016167">
    <property type="entry name" value="FAD-bd_PCMH_sub1"/>
</dbReference>
<organism evidence="6 7">
    <name type="scientific">Vulcanisaeta souniana JCM 11219</name>
    <dbReference type="NCBI Taxonomy" id="1293586"/>
    <lineage>
        <taxon>Archaea</taxon>
        <taxon>Thermoproteota</taxon>
        <taxon>Thermoprotei</taxon>
        <taxon>Thermoproteales</taxon>
        <taxon>Thermoproteaceae</taxon>
        <taxon>Vulcanisaeta</taxon>
    </lineage>
</organism>
<evidence type="ECO:0000256" key="3">
    <source>
        <dbReference type="ARBA" id="ARBA00023002"/>
    </source>
</evidence>
<gene>
    <name evidence="6" type="ORF">GCM10007112_09190</name>
    <name evidence="5" type="ORF">Vsou_14020</name>
</gene>
<keyword evidence="3" id="KW-0560">Oxidoreductase</keyword>
<dbReference type="SUPFAM" id="SSF56176">
    <property type="entry name" value="FAD-binding/transporter-associated domain-like"/>
    <property type="match status" value="1"/>
</dbReference>
<dbReference type="NCBIfam" id="NF041019">
    <property type="entry name" value="glyceraldDH_beta"/>
    <property type="match status" value="1"/>
</dbReference>